<dbReference type="AlphaFoldDB" id="A0A1C5A9T6"/>
<reference evidence="2" key="1">
    <citation type="submission" date="2016-06" db="EMBL/GenBank/DDBJ databases">
        <authorList>
            <person name="Varghese N."/>
            <person name="Submissions Spin"/>
        </authorList>
    </citation>
    <scope>NUCLEOTIDE SEQUENCE [LARGE SCALE GENOMIC DNA]</scope>
    <source>
        <strain evidence="2">DSM 43168</strain>
    </source>
</reference>
<dbReference type="Proteomes" id="UP000183585">
    <property type="component" value="Unassembled WGS sequence"/>
</dbReference>
<organism evidence="1 2">
    <name type="scientific">Micromonospora carbonacea</name>
    <dbReference type="NCBI Taxonomy" id="47853"/>
    <lineage>
        <taxon>Bacteria</taxon>
        <taxon>Bacillati</taxon>
        <taxon>Actinomycetota</taxon>
        <taxon>Actinomycetes</taxon>
        <taxon>Micromonosporales</taxon>
        <taxon>Micromonosporaceae</taxon>
        <taxon>Micromonospora</taxon>
    </lineage>
</organism>
<accession>A0A1C5A9T6</accession>
<protein>
    <submittedName>
        <fullName evidence="1">Uncharacterized protein</fullName>
    </submittedName>
</protein>
<evidence type="ECO:0000313" key="2">
    <source>
        <dbReference type="Proteomes" id="UP000183585"/>
    </source>
</evidence>
<dbReference type="RefSeq" id="WP_074476819.1">
    <property type="nucleotide sequence ID" value="NZ_FMCT01000012.1"/>
</dbReference>
<sequence>MASSTFDAATAATITALRAKLTPADPRDGITAIALLHRTRHVAHWTTKREAESALRTLRMRGLNVDKDIRVMPGCCTLPLRCRVITKLGEFGETLLMAKDGSWVAGQLLPERPDDHGAIWLPYESAEQGETIPPTFTHITTTVLCAGRTERYKTKSNGSCGRYVRSEDSMARCTCEWECFGSTRAEAQAAARVHRAEAA</sequence>
<keyword evidence="2" id="KW-1185">Reference proteome</keyword>
<evidence type="ECO:0000313" key="1">
    <source>
        <dbReference type="EMBL" id="SCF41909.1"/>
    </source>
</evidence>
<name>A0A1C5A9T6_9ACTN</name>
<gene>
    <name evidence="1" type="ORF">GA0070563_11214</name>
</gene>
<dbReference type="EMBL" id="FMCT01000012">
    <property type="protein sequence ID" value="SCF41909.1"/>
    <property type="molecule type" value="Genomic_DNA"/>
</dbReference>
<proteinExistence type="predicted"/>